<evidence type="ECO:0000313" key="9">
    <source>
        <dbReference type="Proteomes" id="UP001314263"/>
    </source>
</evidence>
<feature type="transmembrane region" description="Helical" evidence="6">
    <location>
        <begin position="20"/>
        <end position="46"/>
    </location>
</feature>
<evidence type="ECO:0000256" key="1">
    <source>
        <dbReference type="ARBA" id="ARBA00004141"/>
    </source>
</evidence>
<evidence type="ECO:0000256" key="3">
    <source>
        <dbReference type="ARBA" id="ARBA00022989"/>
    </source>
</evidence>
<comment type="caution">
    <text evidence="8">The sequence shown here is derived from an EMBL/GenBank/DDBJ whole genome shotgun (WGS) entry which is preliminary data.</text>
</comment>
<dbReference type="PANTHER" id="PTHR13439">
    <property type="entry name" value="CT120 PROTEIN"/>
    <property type="match status" value="1"/>
</dbReference>
<dbReference type="AlphaFoldDB" id="A0AAV1HSW4"/>
<dbReference type="PANTHER" id="PTHR13439:SF0">
    <property type="entry name" value="TOPOISOMERASE I DAMAGE AFFECTED PROTEIN 4"/>
    <property type="match status" value="1"/>
</dbReference>
<accession>A0AAV1HSW4</accession>
<evidence type="ECO:0000256" key="6">
    <source>
        <dbReference type="SAM" id="Phobius"/>
    </source>
</evidence>
<evidence type="ECO:0000256" key="4">
    <source>
        <dbReference type="ARBA" id="ARBA00023136"/>
    </source>
</evidence>
<feature type="transmembrane region" description="Helical" evidence="6">
    <location>
        <begin position="186"/>
        <end position="209"/>
    </location>
</feature>
<keyword evidence="9" id="KW-1185">Reference proteome</keyword>
<evidence type="ECO:0000313" key="8">
    <source>
        <dbReference type="EMBL" id="CAK0736727.1"/>
    </source>
</evidence>
<dbReference type="GO" id="GO:0055088">
    <property type="term" value="P:lipid homeostasis"/>
    <property type="evidence" value="ECO:0007669"/>
    <property type="project" value="TreeGrafter"/>
</dbReference>
<dbReference type="SMART" id="SM00724">
    <property type="entry name" value="TLC"/>
    <property type="match status" value="1"/>
</dbReference>
<dbReference type="InterPro" id="IPR050846">
    <property type="entry name" value="TLCD"/>
</dbReference>
<sequence length="267" mass="30412">MKLLTDWIDNSKLFNRPESAAGLSQIQTVYTAFAVCWLVFLIFDWTGIDLPQKKLKRKDTVDWHSRVISSIHAVILCIGALGCYLEMQGVKRELLVKGYAVYPDVFARIFLGYLLYDTSNMLVYFKYLGDPSAIAHHILFMLAAAYVLDQSIMAFPFIWLALGEISTPSVNLRWHLAVLDRKEGNLYLLNGLLLTFLFFTARVICYGAGLWHLWGLRDVWAGPKEPVTNYVLVALFCLGYLLNLYWMQAILKGAIKALTRSKASKQK</sequence>
<protein>
    <recommendedName>
        <fullName evidence="7">TLC domain-containing protein</fullName>
    </recommendedName>
</protein>
<dbReference type="PROSITE" id="PS50922">
    <property type="entry name" value="TLC"/>
    <property type="match status" value="1"/>
</dbReference>
<evidence type="ECO:0000259" key="7">
    <source>
        <dbReference type="PROSITE" id="PS50922"/>
    </source>
</evidence>
<gene>
    <name evidence="8" type="ORF">CVIRNUC_000793</name>
</gene>
<organism evidence="8 9">
    <name type="scientific">Coccomyxa viridis</name>
    <dbReference type="NCBI Taxonomy" id="1274662"/>
    <lineage>
        <taxon>Eukaryota</taxon>
        <taxon>Viridiplantae</taxon>
        <taxon>Chlorophyta</taxon>
        <taxon>core chlorophytes</taxon>
        <taxon>Trebouxiophyceae</taxon>
        <taxon>Trebouxiophyceae incertae sedis</taxon>
        <taxon>Coccomyxaceae</taxon>
        <taxon>Coccomyxa</taxon>
    </lineage>
</organism>
<reference evidence="8 9" key="1">
    <citation type="submission" date="2023-10" db="EMBL/GenBank/DDBJ databases">
        <authorList>
            <person name="Maclean D."/>
            <person name="Macfadyen A."/>
        </authorList>
    </citation>
    <scope>NUCLEOTIDE SEQUENCE [LARGE SCALE GENOMIC DNA]</scope>
</reference>
<name>A0AAV1HSW4_9CHLO</name>
<dbReference type="Pfam" id="PF03798">
    <property type="entry name" value="TRAM_LAG1_CLN8"/>
    <property type="match status" value="1"/>
</dbReference>
<dbReference type="InterPro" id="IPR006634">
    <property type="entry name" value="TLC-dom"/>
</dbReference>
<feature type="domain" description="TLC" evidence="7">
    <location>
        <begin position="58"/>
        <end position="259"/>
    </location>
</feature>
<keyword evidence="2 5" id="KW-0812">Transmembrane</keyword>
<feature type="transmembrane region" description="Helical" evidence="6">
    <location>
        <begin position="67"/>
        <end position="87"/>
    </location>
</feature>
<dbReference type="EMBL" id="CAUYUE010000001">
    <property type="protein sequence ID" value="CAK0736727.1"/>
    <property type="molecule type" value="Genomic_DNA"/>
</dbReference>
<dbReference type="GO" id="GO:0016020">
    <property type="term" value="C:membrane"/>
    <property type="evidence" value="ECO:0007669"/>
    <property type="project" value="UniProtKB-SubCell"/>
</dbReference>
<comment type="subcellular location">
    <subcellularLocation>
        <location evidence="1">Membrane</location>
        <topology evidence="1">Multi-pass membrane protein</topology>
    </subcellularLocation>
</comment>
<dbReference type="GO" id="GO:0005783">
    <property type="term" value="C:endoplasmic reticulum"/>
    <property type="evidence" value="ECO:0007669"/>
    <property type="project" value="TreeGrafter"/>
</dbReference>
<evidence type="ECO:0000256" key="5">
    <source>
        <dbReference type="PROSITE-ProRule" id="PRU00205"/>
    </source>
</evidence>
<dbReference type="Proteomes" id="UP001314263">
    <property type="component" value="Unassembled WGS sequence"/>
</dbReference>
<feature type="transmembrane region" description="Helical" evidence="6">
    <location>
        <begin position="229"/>
        <end position="246"/>
    </location>
</feature>
<evidence type="ECO:0000256" key="2">
    <source>
        <dbReference type="ARBA" id="ARBA00022692"/>
    </source>
</evidence>
<keyword evidence="3 6" id="KW-1133">Transmembrane helix</keyword>
<keyword evidence="4 5" id="KW-0472">Membrane</keyword>
<proteinExistence type="predicted"/>